<sequence>MTNFSIIIPTYNRPKRFKTCLDSLLNLDYLYDYYNHCCQKVQLFTSNNYSTKSDNLTFSSPSPLEKLGNFAIAG</sequence>
<dbReference type="Pfam" id="PF00535">
    <property type="entry name" value="Glycos_transf_2"/>
    <property type="match status" value="1"/>
</dbReference>
<reference evidence="2" key="1">
    <citation type="submission" date="2007-08" db="EMBL/GenBank/DDBJ databases">
        <authorList>
            <person name="Frangeul L."/>
        </authorList>
    </citation>
    <scope>NUCLEOTIDE SEQUENCE</scope>
    <source>
        <strain evidence="2">PCC 7806</strain>
    </source>
</reference>
<dbReference type="InterPro" id="IPR029044">
    <property type="entry name" value="Nucleotide-diphossugar_trans"/>
</dbReference>
<dbReference type="CDD" id="cd00761">
    <property type="entry name" value="Glyco_tranf_GTA_type"/>
    <property type="match status" value="1"/>
</dbReference>
<evidence type="ECO:0000259" key="1">
    <source>
        <dbReference type="Pfam" id="PF00535"/>
    </source>
</evidence>
<dbReference type="Gene3D" id="3.90.550.10">
    <property type="entry name" value="Spore Coat Polysaccharide Biosynthesis Protein SpsA, Chain A"/>
    <property type="match status" value="1"/>
</dbReference>
<dbReference type="SUPFAM" id="SSF53448">
    <property type="entry name" value="Nucleotide-diphospho-sugar transferases"/>
    <property type="match status" value="1"/>
</dbReference>
<dbReference type="InterPro" id="IPR001173">
    <property type="entry name" value="Glyco_trans_2-like"/>
</dbReference>
<gene>
    <name evidence="2" type="ORF">IPF_1551</name>
</gene>
<proteinExistence type="predicted"/>
<protein>
    <recommendedName>
        <fullName evidence="1">Glycosyltransferase 2-like domain-containing protein</fullName>
    </recommendedName>
</protein>
<feature type="domain" description="Glycosyltransferase 2-like" evidence="1">
    <location>
        <begin position="5"/>
        <end position="30"/>
    </location>
</feature>
<name>A8YP25_MICA7</name>
<accession>A8YP25</accession>
<dbReference type="AlphaFoldDB" id="A8YP25"/>
<evidence type="ECO:0000313" key="2">
    <source>
        <dbReference type="EMBL" id="CAO88742.1"/>
    </source>
</evidence>
<dbReference type="EMBL" id="AM778958">
    <property type="protein sequence ID" value="CAO88742.1"/>
    <property type="molecule type" value="Genomic_DNA"/>
</dbReference>
<organism evidence="2">
    <name type="scientific">Microcystis aeruginosa (strain PCC 7806)</name>
    <dbReference type="NCBI Taxonomy" id="267872"/>
    <lineage>
        <taxon>Bacteria</taxon>
        <taxon>Bacillati</taxon>
        <taxon>Cyanobacteriota</taxon>
        <taxon>Cyanophyceae</taxon>
        <taxon>Oscillatoriophycideae</taxon>
        <taxon>Chroococcales</taxon>
        <taxon>Microcystaceae</taxon>
        <taxon>Microcystis</taxon>
    </lineage>
</organism>